<proteinExistence type="predicted"/>
<sequence length="149" mass="16324">MAHIRTQVRDAVEAALKGLPSTAERVFVTRTYPLEHKRLPALLIYILDEQSQPAEMGPGRDIERQMSITVEAIADGRGFDDELDQIAVEVEGALAGSHYLNGLVKELYLQSSNLNLATGRDRGEKRTGVLTLSFTVLAVTPEADPQTAH</sequence>
<dbReference type="PATRIC" id="fig|989403.3.peg.430"/>
<name>A0A166AHM6_9HYPH</name>
<reference evidence="1 2" key="1">
    <citation type="journal article" date="2016" name="Front. Microbiol.">
        <title>Comparative Genomic Analysis Reveals a Diverse Repertoire of Genes Involved in Prokaryote-Eukaryote Interactions within the Pseudovibrio Genus.</title>
        <authorList>
            <person name="Romano S."/>
            <person name="Fernandez-Guerra A."/>
            <person name="Reen F.J."/>
            <person name="Glockner F.O."/>
            <person name="Crowley S.P."/>
            <person name="O'Sullivan O."/>
            <person name="Cotter P.D."/>
            <person name="Adams C."/>
            <person name="Dobson A.D."/>
            <person name="O'Gara F."/>
        </authorList>
    </citation>
    <scope>NUCLEOTIDE SEQUENCE [LARGE SCALE GENOMIC DNA]</scope>
    <source>
        <strain evidence="1 2">Ad2</strain>
    </source>
</reference>
<dbReference type="EMBL" id="LMCB01000004">
    <property type="protein sequence ID" value="KZL21122.1"/>
    <property type="molecule type" value="Genomic_DNA"/>
</dbReference>
<dbReference type="RefSeq" id="WP_068001437.1">
    <property type="nucleotide sequence ID" value="NZ_FOFM01000005.1"/>
</dbReference>
<evidence type="ECO:0000313" key="2">
    <source>
        <dbReference type="Proteomes" id="UP000076577"/>
    </source>
</evidence>
<dbReference type="AlphaFoldDB" id="A0A166AHM6"/>
<dbReference type="OrthoDB" id="8420085at2"/>
<evidence type="ECO:0000313" key="1">
    <source>
        <dbReference type="EMBL" id="KZL21122.1"/>
    </source>
</evidence>
<dbReference type="InterPro" id="IPR038512">
    <property type="entry name" value="GpU-like_sf"/>
</dbReference>
<organism evidence="1 2">
    <name type="scientific">Pseudovibrio axinellae</name>
    <dbReference type="NCBI Taxonomy" id="989403"/>
    <lineage>
        <taxon>Bacteria</taxon>
        <taxon>Pseudomonadati</taxon>
        <taxon>Pseudomonadota</taxon>
        <taxon>Alphaproteobacteria</taxon>
        <taxon>Hyphomicrobiales</taxon>
        <taxon>Stappiaceae</taxon>
        <taxon>Pseudovibrio</taxon>
    </lineage>
</organism>
<accession>A0A166AHM6</accession>
<gene>
    <name evidence="1" type="ORF">PsAD2_00406</name>
</gene>
<dbReference type="Gene3D" id="3.30.70.1700">
    <property type="entry name" value="Phage minor tail protein U"/>
    <property type="match status" value="1"/>
</dbReference>
<protein>
    <submittedName>
        <fullName evidence="1">Uncharacterized protein</fullName>
    </submittedName>
</protein>
<dbReference type="Proteomes" id="UP000076577">
    <property type="component" value="Unassembled WGS sequence"/>
</dbReference>
<keyword evidence="2" id="KW-1185">Reference proteome</keyword>
<dbReference type="STRING" id="989403.SAMN05421798_10510"/>
<comment type="caution">
    <text evidence="1">The sequence shown here is derived from an EMBL/GenBank/DDBJ whole genome shotgun (WGS) entry which is preliminary data.</text>
</comment>